<proteinExistence type="predicted"/>
<organism evidence="1 2">
    <name type="scientific">Austropuccinia psidii MF-1</name>
    <dbReference type="NCBI Taxonomy" id="1389203"/>
    <lineage>
        <taxon>Eukaryota</taxon>
        <taxon>Fungi</taxon>
        <taxon>Dikarya</taxon>
        <taxon>Basidiomycota</taxon>
        <taxon>Pucciniomycotina</taxon>
        <taxon>Pucciniomycetes</taxon>
        <taxon>Pucciniales</taxon>
        <taxon>Sphaerophragmiaceae</taxon>
        <taxon>Austropuccinia</taxon>
    </lineage>
</organism>
<sequence>MLIWNIAIKEYRGNMNIAHKSVNMHKTLDGLIRQALENTSENPAWVPWEEHHTEGICVTDIGTEILNQAKESYKMNKNCHVLCQILMKECKDPFLSSKLDEIWQKAYDEGRFHLLNGILYHRTKHTCFMTLTDTNLISTTLHQ</sequence>
<gene>
    <name evidence="1" type="ORF">O181_055443</name>
</gene>
<accession>A0A9Q3EB64</accession>
<dbReference type="Proteomes" id="UP000765509">
    <property type="component" value="Unassembled WGS sequence"/>
</dbReference>
<name>A0A9Q3EB64_9BASI</name>
<comment type="caution">
    <text evidence="1">The sequence shown here is derived from an EMBL/GenBank/DDBJ whole genome shotgun (WGS) entry which is preliminary data.</text>
</comment>
<keyword evidence="2" id="KW-1185">Reference proteome</keyword>
<dbReference type="AlphaFoldDB" id="A0A9Q3EB64"/>
<protein>
    <submittedName>
        <fullName evidence="1">Uncharacterized protein</fullName>
    </submittedName>
</protein>
<evidence type="ECO:0000313" key="1">
    <source>
        <dbReference type="EMBL" id="MBW0515728.1"/>
    </source>
</evidence>
<evidence type="ECO:0000313" key="2">
    <source>
        <dbReference type="Proteomes" id="UP000765509"/>
    </source>
</evidence>
<dbReference type="EMBL" id="AVOT02024814">
    <property type="protein sequence ID" value="MBW0515728.1"/>
    <property type="molecule type" value="Genomic_DNA"/>
</dbReference>
<reference evidence="1" key="1">
    <citation type="submission" date="2021-03" db="EMBL/GenBank/DDBJ databases">
        <title>Draft genome sequence of rust myrtle Austropuccinia psidii MF-1, a brazilian biotype.</title>
        <authorList>
            <person name="Quecine M.C."/>
            <person name="Pachon D.M.R."/>
            <person name="Bonatelli M.L."/>
            <person name="Correr F.H."/>
            <person name="Franceschini L.M."/>
            <person name="Leite T.F."/>
            <person name="Margarido G.R.A."/>
            <person name="Almeida C.A."/>
            <person name="Ferrarezi J.A."/>
            <person name="Labate C.A."/>
        </authorList>
    </citation>
    <scope>NUCLEOTIDE SEQUENCE</scope>
    <source>
        <strain evidence="1">MF-1</strain>
    </source>
</reference>